<dbReference type="AlphaFoldDB" id="A0A6A5XE08"/>
<sequence length="208" mass="23073">MLGLNHPLAGLMQDHSFDLWTSPVEPRSPMTHTYPYSYNKPTLSTPSSTEYTLQRHHSGTSNLRTRTSKCFHVVPTDQFCHAVVTLVSSGFSSTPLLLTRKMANSPFSPLHWSSLTRCAGTAVKANPIIFFPFEFCTFNSNSIGRTCVTLLLVPGDGAITRTKNPFQQPSPGTLPRRCFCPSRYLHCFVLPDCPPKNLINPSMPLCAL</sequence>
<name>A0A6A5XE08_9PLEO</name>
<reference evidence="1" key="1">
    <citation type="journal article" date="2020" name="Stud. Mycol.">
        <title>101 Dothideomycetes genomes: a test case for predicting lifestyles and emergence of pathogens.</title>
        <authorList>
            <person name="Haridas S."/>
            <person name="Albert R."/>
            <person name="Binder M."/>
            <person name="Bloem J."/>
            <person name="Labutti K."/>
            <person name="Salamov A."/>
            <person name="Andreopoulos B."/>
            <person name="Baker S."/>
            <person name="Barry K."/>
            <person name="Bills G."/>
            <person name="Bluhm B."/>
            <person name="Cannon C."/>
            <person name="Castanera R."/>
            <person name="Culley D."/>
            <person name="Daum C."/>
            <person name="Ezra D."/>
            <person name="Gonzalez J."/>
            <person name="Henrissat B."/>
            <person name="Kuo A."/>
            <person name="Liang C."/>
            <person name="Lipzen A."/>
            <person name="Lutzoni F."/>
            <person name="Magnuson J."/>
            <person name="Mondo S."/>
            <person name="Nolan M."/>
            <person name="Ohm R."/>
            <person name="Pangilinan J."/>
            <person name="Park H.-J."/>
            <person name="Ramirez L."/>
            <person name="Alfaro M."/>
            <person name="Sun H."/>
            <person name="Tritt A."/>
            <person name="Yoshinaga Y."/>
            <person name="Zwiers L.-H."/>
            <person name="Turgeon B."/>
            <person name="Goodwin S."/>
            <person name="Spatafora J."/>
            <person name="Crous P."/>
            <person name="Grigoriev I."/>
        </authorList>
    </citation>
    <scope>NUCLEOTIDE SEQUENCE</scope>
    <source>
        <strain evidence="1">CBS 175.79</strain>
    </source>
</reference>
<gene>
    <name evidence="1" type="ORF">BU24DRAFT_51943</name>
</gene>
<dbReference type="RefSeq" id="XP_033379386.1">
    <property type="nucleotide sequence ID" value="XM_033534354.1"/>
</dbReference>
<proteinExistence type="predicted"/>
<organism evidence="1 2">
    <name type="scientific">Aaosphaeria arxii CBS 175.79</name>
    <dbReference type="NCBI Taxonomy" id="1450172"/>
    <lineage>
        <taxon>Eukaryota</taxon>
        <taxon>Fungi</taxon>
        <taxon>Dikarya</taxon>
        <taxon>Ascomycota</taxon>
        <taxon>Pezizomycotina</taxon>
        <taxon>Dothideomycetes</taxon>
        <taxon>Pleosporomycetidae</taxon>
        <taxon>Pleosporales</taxon>
        <taxon>Pleosporales incertae sedis</taxon>
        <taxon>Aaosphaeria</taxon>
    </lineage>
</organism>
<accession>A0A6A5XE08</accession>
<protein>
    <submittedName>
        <fullName evidence="1">Uncharacterized protein</fullName>
    </submittedName>
</protein>
<dbReference type="GeneID" id="54291751"/>
<dbReference type="Proteomes" id="UP000799778">
    <property type="component" value="Unassembled WGS sequence"/>
</dbReference>
<evidence type="ECO:0000313" key="2">
    <source>
        <dbReference type="Proteomes" id="UP000799778"/>
    </source>
</evidence>
<evidence type="ECO:0000313" key="1">
    <source>
        <dbReference type="EMBL" id="KAF2011047.1"/>
    </source>
</evidence>
<keyword evidence="2" id="KW-1185">Reference proteome</keyword>
<dbReference type="EMBL" id="ML978075">
    <property type="protein sequence ID" value="KAF2011047.1"/>
    <property type="molecule type" value="Genomic_DNA"/>
</dbReference>